<name>A0ABY2QA00_9HYPH</name>
<dbReference type="NCBIfam" id="TIGR00589">
    <property type="entry name" value="ogt"/>
    <property type="match status" value="1"/>
</dbReference>
<dbReference type="PANTHER" id="PTHR10815:SF5">
    <property type="entry name" value="METHYLATED-DNA--PROTEIN-CYSTEINE METHYLTRANSFERASE"/>
    <property type="match status" value="1"/>
</dbReference>
<dbReference type="SUPFAM" id="SSF53155">
    <property type="entry name" value="Methylated DNA-protein cysteine methyltransferase domain"/>
    <property type="match status" value="1"/>
</dbReference>
<dbReference type="Pfam" id="PF01035">
    <property type="entry name" value="DNA_binding_1"/>
    <property type="match status" value="1"/>
</dbReference>
<keyword evidence="4" id="KW-0227">DNA damage</keyword>
<dbReference type="InterPro" id="IPR001497">
    <property type="entry name" value="MethylDNA_cys_MeTrfase_AS"/>
</dbReference>
<sequence length="182" mass="19758">MHDSHGHKQARRPDLVFRTVATPIGDMTLAFDGDGTLCMAEFADCVERTERWLERRPSHSHPQRLGGGMDAASAFAAYFAGDLRALDAIPICLTGTPFQNEVWTALREIRPGSTFGYGAFAEKLGRPQAARAVGHANGTNPLSIVVPCHRLVGAGGALTKYGGGLERKRWLLDHEARYSAQS</sequence>
<accession>A0ABY2QA00</accession>
<evidence type="ECO:0000256" key="3">
    <source>
        <dbReference type="ARBA" id="ARBA00022679"/>
    </source>
</evidence>
<proteinExistence type="predicted"/>
<evidence type="ECO:0000313" key="9">
    <source>
        <dbReference type="Proteomes" id="UP000306441"/>
    </source>
</evidence>
<keyword evidence="5" id="KW-0234">DNA repair</keyword>
<dbReference type="PANTHER" id="PTHR10815">
    <property type="entry name" value="METHYLATED-DNA--PROTEIN-CYSTEINE METHYLTRANSFERASE"/>
    <property type="match status" value="1"/>
</dbReference>
<comment type="caution">
    <text evidence="8">The sequence shown here is derived from an EMBL/GenBank/DDBJ whole genome shotgun (WGS) entry which is preliminary data.</text>
</comment>
<evidence type="ECO:0000256" key="6">
    <source>
        <dbReference type="ARBA" id="ARBA00049348"/>
    </source>
</evidence>
<keyword evidence="2" id="KW-0489">Methyltransferase</keyword>
<evidence type="ECO:0000259" key="7">
    <source>
        <dbReference type="Pfam" id="PF01035"/>
    </source>
</evidence>
<dbReference type="InterPro" id="IPR036631">
    <property type="entry name" value="MGMT_N_sf"/>
</dbReference>
<evidence type="ECO:0000313" key="8">
    <source>
        <dbReference type="EMBL" id="THF58259.1"/>
    </source>
</evidence>
<dbReference type="EMBL" id="SSNY01000003">
    <property type="protein sequence ID" value="THF58259.1"/>
    <property type="molecule type" value="Genomic_DNA"/>
</dbReference>
<dbReference type="Gene3D" id="3.30.160.70">
    <property type="entry name" value="Methylated DNA-protein cysteine methyltransferase domain"/>
    <property type="match status" value="1"/>
</dbReference>
<dbReference type="CDD" id="cd06445">
    <property type="entry name" value="ATase"/>
    <property type="match status" value="1"/>
</dbReference>
<protein>
    <submittedName>
        <fullName evidence="8">Methylated-DNA--[protein]-cysteine S-methyltransferase</fullName>
    </submittedName>
</protein>
<dbReference type="Proteomes" id="UP000306441">
    <property type="component" value="Unassembled WGS sequence"/>
</dbReference>
<feature type="domain" description="Methylated-DNA-[protein]-cysteine S-methyltransferase DNA binding" evidence="7">
    <location>
        <begin position="97"/>
        <end position="176"/>
    </location>
</feature>
<dbReference type="InterPro" id="IPR014048">
    <property type="entry name" value="MethylDNA_cys_MeTrfase_DNA-bd"/>
</dbReference>
<dbReference type="InterPro" id="IPR036217">
    <property type="entry name" value="MethylDNA_cys_MeTrfase_DNAb"/>
</dbReference>
<gene>
    <name evidence="8" type="ORF">E6C48_06505</name>
</gene>
<evidence type="ECO:0000256" key="2">
    <source>
        <dbReference type="ARBA" id="ARBA00022603"/>
    </source>
</evidence>
<keyword evidence="9" id="KW-1185">Reference proteome</keyword>
<evidence type="ECO:0000256" key="5">
    <source>
        <dbReference type="ARBA" id="ARBA00023204"/>
    </source>
</evidence>
<comment type="catalytic activity">
    <reaction evidence="6">
        <text>a 6-O-methyl-2'-deoxyguanosine in DNA + L-cysteinyl-[protein] = S-methyl-L-cysteinyl-[protein] + a 2'-deoxyguanosine in DNA</text>
        <dbReference type="Rhea" id="RHEA:24000"/>
        <dbReference type="Rhea" id="RHEA-COMP:10131"/>
        <dbReference type="Rhea" id="RHEA-COMP:10132"/>
        <dbReference type="Rhea" id="RHEA-COMP:11367"/>
        <dbReference type="Rhea" id="RHEA-COMP:11368"/>
        <dbReference type="ChEBI" id="CHEBI:29950"/>
        <dbReference type="ChEBI" id="CHEBI:82612"/>
        <dbReference type="ChEBI" id="CHEBI:85445"/>
        <dbReference type="ChEBI" id="CHEBI:85448"/>
        <dbReference type="EC" id="2.1.1.63"/>
    </reaction>
</comment>
<organism evidence="8 9">
    <name type="scientific">Ollibium composti</name>
    <dbReference type="NCBI Taxonomy" id="2675109"/>
    <lineage>
        <taxon>Bacteria</taxon>
        <taxon>Pseudomonadati</taxon>
        <taxon>Pseudomonadota</taxon>
        <taxon>Alphaproteobacteria</taxon>
        <taxon>Hyphomicrobiales</taxon>
        <taxon>Phyllobacteriaceae</taxon>
        <taxon>Ollibium</taxon>
    </lineage>
</organism>
<keyword evidence="3" id="KW-0808">Transferase</keyword>
<dbReference type="Gene3D" id="1.10.10.10">
    <property type="entry name" value="Winged helix-like DNA-binding domain superfamily/Winged helix DNA-binding domain"/>
    <property type="match status" value="1"/>
</dbReference>
<comment type="catalytic activity">
    <reaction evidence="1">
        <text>a 4-O-methyl-thymidine in DNA + L-cysteinyl-[protein] = a thymidine in DNA + S-methyl-L-cysteinyl-[protein]</text>
        <dbReference type="Rhea" id="RHEA:53428"/>
        <dbReference type="Rhea" id="RHEA-COMP:10131"/>
        <dbReference type="Rhea" id="RHEA-COMP:10132"/>
        <dbReference type="Rhea" id="RHEA-COMP:13555"/>
        <dbReference type="Rhea" id="RHEA-COMP:13556"/>
        <dbReference type="ChEBI" id="CHEBI:29950"/>
        <dbReference type="ChEBI" id="CHEBI:82612"/>
        <dbReference type="ChEBI" id="CHEBI:137386"/>
        <dbReference type="ChEBI" id="CHEBI:137387"/>
        <dbReference type="EC" id="2.1.1.63"/>
    </reaction>
</comment>
<dbReference type="SUPFAM" id="SSF46767">
    <property type="entry name" value="Methylated DNA-protein cysteine methyltransferase, C-terminal domain"/>
    <property type="match status" value="1"/>
</dbReference>
<dbReference type="PROSITE" id="PS00374">
    <property type="entry name" value="MGMT"/>
    <property type="match status" value="1"/>
</dbReference>
<evidence type="ECO:0000256" key="4">
    <source>
        <dbReference type="ARBA" id="ARBA00022763"/>
    </source>
</evidence>
<evidence type="ECO:0000256" key="1">
    <source>
        <dbReference type="ARBA" id="ARBA00001286"/>
    </source>
</evidence>
<dbReference type="InterPro" id="IPR036388">
    <property type="entry name" value="WH-like_DNA-bd_sf"/>
</dbReference>
<reference evidence="8 9" key="1">
    <citation type="submission" date="2019-04" db="EMBL/GenBank/DDBJ databases">
        <title>Mesorhizobium composti sp. nov., isolated from compost.</title>
        <authorList>
            <person name="Lin S.-Y."/>
            <person name="Hameed A."/>
            <person name="Hsieh Y.-T."/>
            <person name="Young C.-C."/>
        </authorList>
    </citation>
    <scope>NUCLEOTIDE SEQUENCE [LARGE SCALE GENOMIC DNA]</scope>
    <source>
        <strain evidence="8 9">CC-YTH430</strain>
    </source>
</reference>